<dbReference type="SUPFAM" id="SSF55653">
    <property type="entry name" value="Ribosomal protein L9 C-domain"/>
    <property type="match status" value="1"/>
</dbReference>
<dbReference type="Gene3D" id="3.40.5.10">
    <property type="entry name" value="Ribosomal protein L9, N-terminal domain"/>
    <property type="match status" value="1"/>
</dbReference>
<evidence type="ECO:0000256" key="7">
    <source>
        <dbReference type="HAMAP-Rule" id="MF_00503"/>
    </source>
</evidence>
<evidence type="ECO:0000313" key="11">
    <source>
        <dbReference type="EMBL" id="SEA23548.1"/>
    </source>
</evidence>
<comment type="function">
    <text evidence="7">Binds to the 23S rRNA.</text>
</comment>
<evidence type="ECO:0000256" key="5">
    <source>
        <dbReference type="ARBA" id="ARBA00023274"/>
    </source>
</evidence>
<feature type="region of interest" description="Disordered" evidence="9">
    <location>
        <begin position="185"/>
        <end position="208"/>
    </location>
</feature>
<dbReference type="Pfam" id="PF01281">
    <property type="entry name" value="Ribosomal_L9_N"/>
    <property type="match status" value="1"/>
</dbReference>
<dbReference type="InterPro" id="IPR036791">
    <property type="entry name" value="Ribosomal_bL9_C_sf"/>
</dbReference>
<dbReference type="PROSITE" id="PS00651">
    <property type="entry name" value="RIBOSOMAL_L9"/>
    <property type="match status" value="1"/>
</dbReference>
<dbReference type="InterPro" id="IPR036935">
    <property type="entry name" value="Ribosomal_bL9_N_sf"/>
</dbReference>
<feature type="coiled-coil region" evidence="8">
    <location>
        <begin position="37"/>
        <end position="71"/>
    </location>
</feature>
<comment type="similarity">
    <text evidence="1 7">Belongs to the bacterial ribosomal protein bL9 family.</text>
</comment>
<dbReference type="InterPro" id="IPR020594">
    <property type="entry name" value="Ribosomal_bL9_bac/chp"/>
</dbReference>
<dbReference type="OrthoDB" id="9788336at2"/>
<organism evidence="11 12">
    <name type="scientific">Rubrimonas cliftonensis</name>
    <dbReference type="NCBI Taxonomy" id="89524"/>
    <lineage>
        <taxon>Bacteria</taxon>
        <taxon>Pseudomonadati</taxon>
        <taxon>Pseudomonadota</taxon>
        <taxon>Alphaproteobacteria</taxon>
        <taxon>Rhodobacterales</taxon>
        <taxon>Paracoccaceae</taxon>
        <taxon>Rubrimonas</taxon>
    </lineage>
</organism>
<dbReference type="GO" id="GO:0003735">
    <property type="term" value="F:structural constituent of ribosome"/>
    <property type="evidence" value="ECO:0007669"/>
    <property type="project" value="InterPro"/>
</dbReference>
<dbReference type="STRING" id="89524.SAMN05444370_103554"/>
<dbReference type="NCBIfam" id="TIGR00158">
    <property type="entry name" value="L9"/>
    <property type="match status" value="1"/>
</dbReference>
<evidence type="ECO:0000256" key="3">
    <source>
        <dbReference type="ARBA" id="ARBA00022884"/>
    </source>
</evidence>
<evidence type="ECO:0000259" key="10">
    <source>
        <dbReference type="PROSITE" id="PS00651"/>
    </source>
</evidence>
<feature type="coiled-coil region" evidence="8">
    <location>
        <begin position="146"/>
        <end position="173"/>
    </location>
</feature>
<dbReference type="Gene3D" id="3.10.430.100">
    <property type="entry name" value="Ribosomal protein L9, C-terminal domain"/>
    <property type="match status" value="1"/>
</dbReference>
<accession>A0A1H3ZIY0</accession>
<evidence type="ECO:0000256" key="8">
    <source>
        <dbReference type="SAM" id="Coils"/>
    </source>
</evidence>
<dbReference type="Pfam" id="PF03948">
    <property type="entry name" value="Ribosomal_L9_C"/>
    <property type="match status" value="1"/>
</dbReference>
<keyword evidence="5 7" id="KW-0687">Ribonucleoprotein</keyword>
<dbReference type="InterPro" id="IPR020069">
    <property type="entry name" value="Ribosomal_bL9_C"/>
</dbReference>
<evidence type="ECO:0000256" key="6">
    <source>
        <dbReference type="ARBA" id="ARBA00035292"/>
    </source>
</evidence>
<keyword evidence="2 7" id="KW-0699">rRNA-binding</keyword>
<dbReference type="SUPFAM" id="SSF55658">
    <property type="entry name" value="L9 N-domain-like"/>
    <property type="match status" value="1"/>
</dbReference>
<dbReference type="RefSeq" id="WP_093251487.1">
    <property type="nucleotide sequence ID" value="NZ_FNQM01000003.1"/>
</dbReference>
<proteinExistence type="inferred from homology"/>
<reference evidence="11 12" key="1">
    <citation type="submission" date="2016-10" db="EMBL/GenBank/DDBJ databases">
        <authorList>
            <person name="de Groot N.N."/>
        </authorList>
    </citation>
    <scope>NUCLEOTIDE SEQUENCE [LARGE SCALE GENOMIC DNA]</scope>
    <source>
        <strain evidence="11 12">DSM 15345</strain>
    </source>
</reference>
<keyword evidence="3 7" id="KW-0694">RNA-binding</keyword>
<dbReference type="GO" id="GO:0005840">
    <property type="term" value="C:ribosome"/>
    <property type="evidence" value="ECO:0007669"/>
    <property type="project" value="UniProtKB-KW"/>
</dbReference>
<dbReference type="InterPro" id="IPR020070">
    <property type="entry name" value="Ribosomal_bL9_N"/>
</dbReference>
<dbReference type="PANTHER" id="PTHR21368">
    <property type="entry name" value="50S RIBOSOMAL PROTEIN L9"/>
    <property type="match status" value="1"/>
</dbReference>
<name>A0A1H3ZIY0_9RHOB</name>
<evidence type="ECO:0000256" key="1">
    <source>
        <dbReference type="ARBA" id="ARBA00010605"/>
    </source>
</evidence>
<dbReference type="GO" id="GO:1990904">
    <property type="term" value="C:ribonucleoprotein complex"/>
    <property type="evidence" value="ECO:0007669"/>
    <property type="project" value="UniProtKB-KW"/>
</dbReference>
<sequence length="208" mass="22546">MQVVLLERVERLGQIGDIVTVRAGFGRNFLLPQGKALRATKANMVRFEEQRAQLEARNLELKREAEAVAAKLDGQIFVVIRQASDGGALYGSVTARDAADAATAGGFSLDRGQVRLDRPVKDLGLHPMRVVLHPEVSATIRVNVARTAEEAELQAAGKTVAELRAEAEAAEQADFDVQRLFETDDEEEAGARAAPAGMEVIDGDDDRR</sequence>
<dbReference type="InterPro" id="IPR000244">
    <property type="entry name" value="Ribosomal_bL9"/>
</dbReference>
<dbReference type="GO" id="GO:0019843">
    <property type="term" value="F:rRNA binding"/>
    <property type="evidence" value="ECO:0007669"/>
    <property type="project" value="UniProtKB-UniRule"/>
</dbReference>
<dbReference type="InterPro" id="IPR009027">
    <property type="entry name" value="Ribosomal_bL9/RNase_H1_N"/>
</dbReference>
<evidence type="ECO:0000313" key="12">
    <source>
        <dbReference type="Proteomes" id="UP000198703"/>
    </source>
</evidence>
<evidence type="ECO:0000256" key="9">
    <source>
        <dbReference type="SAM" id="MobiDB-lite"/>
    </source>
</evidence>
<dbReference type="EMBL" id="FNQM01000003">
    <property type="protein sequence ID" value="SEA23548.1"/>
    <property type="molecule type" value="Genomic_DNA"/>
</dbReference>
<evidence type="ECO:0000256" key="2">
    <source>
        <dbReference type="ARBA" id="ARBA00022730"/>
    </source>
</evidence>
<feature type="domain" description="Ribosomal protein L9" evidence="10">
    <location>
        <begin position="13"/>
        <end position="40"/>
    </location>
</feature>
<keyword evidence="12" id="KW-1185">Reference proteome</keyword>
<keyword evidence="4 7" id="KW-0689">Ribosomal protein</keyword>
<dbReference type="GO" id="GO:0006412">
    <property type="term" value="P:translation"/>
    <property type="evidence" value="ECO:0007669"/>
    <property type="project" value="UniProtKB-UniRule"/>
</dbReference>
<dbReference type="AlphaFoldDB" id="A0A1H3ZIY0"/>
<gene>
    <name evidence="7" type="primary">rplI</name>
    <name evidence="11" type="ORF">SAMN05444370_103554</name>
</gene>
<keyword evidence="8" id="KW-0175">Coiled coil</keyword>
<dbReference type="Proteomes" id="UP000198703">
    <property type="component" value="Unassembled WGS sequence"/>
</dbReference>
<dbReference type="HAMAP" id="MF_00503">
    <property type="entry name" value="Ribosomal_bL9"/>
    <property type="match status" value="1"/>
</dbReference>
<evidence type="ECO:0000256" key="4">
    <source>
        <dbReference type="ARBA" id="ARBA00022980"/>
    </source>
</evidence>
<protein>
    <recommendedName>
        <fullName evidence="6 7">Large ribosomal subunit protein bL9</fullName>
    </recommendedName>
</protein>